<dbReference type="AlphaFoldDB" id="A0A975B9L0"/>
<proteinExistence type="predicted"/>
<sequence>MKIIVCTKQIRYTYARTGKNPDMKYINPEDSIFRVNPYDEAATELALRLRDTVGNVEISLLTLGDMIAEYQLRRCLAAGPDHLFQADFNGHKNPDPLSQPDPWVKADLIARAAKSIGADLILCGKESMDRASGQVGALIAQQLDLPFVSAITDLSFDRETNKAEVQRSAGRGVREFIECALPAVFSVDLGPDLRLPTVEARKKADAYKIRTPDVGTETIHAKITCKDIFQPRPRPKIIPAPDSSLNAFDRILQLLAGSKVEKKGEMLTGSTQSQVEGIINFLKENKFIESEKAI</sequence>
<keyword evidence="1" id="KW-0813">Transport</keyword>
<dbReference type="Gene3D" id="3.40.50.620">
    <property type="entry name" value="HUPs"/>
    <property type="match status" value="1"/>
</dbReference>
<dbReference type="KEGG" id="dli:dnl_37880"/>
<evidence type="ECO:0000259" key="2">
    <source>
        <dbReference type="SMART" id="SM00893"/>
    </source>
</evidence>
<name>A0A975B9L0_9BACT</name>
<keyword evidence="1" id="KW-0249">Electron transport</keyword>
<dbReference type="RefSeq" id="WP_207687481.1">
    <property type="nucleotide sequence ID" value="NZ_CP061799.1"/>
</dbReference>
<dbReference type="Proteomes" id="UP000663720">
    <property type="component" value="Chromosome"/>
</dbReference>
<accession>A0A975B9L0</accession>
<dbReference type="EMBL" id="CP061799">
    <property type="protein sequence ID" value="QTA81451.1"/>
    <property type="molecule type" value="Genomic_DNA"/>
</dbReference>
<protein>
    <submittedName>
        <fullName evidence="3">Electron transfer flavoprotein subunit beta N-terminal domain-containing protein</fullName>
    </submittedName>
</protein>
<keyword evidence="4" id="KW-1185">Reference proteome</keyword>
<dbReference type="InterPro" id="IPR012255">
    <property type="entry name" value="ETF_b"/>
</dbReference>
<dbReference type="SMART" id="SM00893">
    <property type="entry name" value="ETF"/>
    <property type="match status" value="1"/>
</dbReference>
<organism evidence="3 4">
    <name type="scientific">Desulfonema limicola</name>
    <dbReference type="NCBI Taxonomy" id="45656"/>
    <lineage>
        <taxon>Bacteria</taxon>
        <taxon>Pseudomonadati</taxon>
        <taxon>Thermodesulfobacteriota</taxon>
        <taxon>Desulfobacteria</taxon>
        <taxon>Desulfobacterales</taxon>
        <taxon>Desulfococcaceae</taxon>
        <taxon>Desulfonema</taxon>
    </lineage>
</organism>
<evidence type="ECO:0000313" key="3">
    <source>
        <dbReference type="EMBL" id="QTA81451.1"/>
    </source>
</evidence>
<evidence type="ECO:0000313" key="4">
    <source>
        <dbReference type="Proteomes" id="UP000663720"/>
    </source>
</evidence>
<dbReference type="PANTHER" id="PTHR21294">
    <property type="entry name" value="ELECTRON TRANSFER FLAVOPROTEIN BETA-SUBUNIT"/>
    <property type="match status" value="1"/>
</dbReference>
<dbReference type="InterPro" id="IPR014730">
    <property type="entry name" value="ETF_a/b_N"/>
</dbReference>
<reference evidence="3" key="1">
    <citation type="journal article" date="2021" name="Microb. Physiol.">
        <title>Proteogenomic Insights into the Physiology of Marine, Sulfate-Reducing, Filamentous Desulfonema limicola and Desulfonema magnum.</title>
        <authorList>
            <person name="Schnaars V."/>
            <person name="Wohlbrand L."/>
            <person name="Scheve S."/>
            <person name="Hinrichs C."/>
            <person name="Reinhardt R."/>
            <person name="Rabus R."/>
        </authorList>
    </citation>
    <scope>NUCLEOTIDE SEQUENCE</scope>
    <source>
        <strain evidence="3">5ac10</strain>
    </source>
</reference>
<dbReference type="Pfam" id="PF01012">
    <property type="entry name" value="ETF"/>
    <property type="match status" value="1"/>
</dbReference>
<dbReference type="GO" id="GO:0009055">
    <property type="term" value="F:electron transfer activity"/>
    <property type="evidence" value="ECO:0007669"/>
    <property type="project" value="InterPro"/>
</dbReference>
<dbReference type="SUPFAM" id="SSF52402">
    <property type="entry name" value="Adenine nucleotide alpha hydrolases-like"/>
    <property type="match status" value="1"/>
</dbReference>
<dbReference type="InterPro" id="IPR014729">
    <property type="entry name" value="Rossmann-like_a/b/a_fold"/>
</dbReference>
<gene>
    <name evidence="3" type="ORF">dnl_37880</name>
</gene>
<feature type="domain" description="Electron transfer flavoprotein alpha/beta-subunit N-terminal" evidence="2">
    <location>
        <begin position="24"/>
        <end position="218"/>
    </location>
</feature>
<evidence type="ECO:0000256" key="1">
    <source>
        <dbReference type="ARBA" id="ARBA00022982"/>
    </source>
</evidence>